<feature type="non-terminal residue" evidence="2">
    <location>
        <position position="1"/>
    </location>
</feature>
<evidence type="ECO:0000313" key="2">
    <source>
        <dbReference type="EMBL" id="RXH96913.1"/>
    </source>
</evidence>
<evidence type="ECO:0000256" key="1">
    <source>
        <dbReference type="SAM" id="Phobius"/>
    </source>
</evidence>
<reference evidence="2 3" key="1">
    <citation type="submission" date="2018-10" db="EMBL/GenBank/DDBJ databases">
        <title>A high-quality apple genome assembly.</title>
        <authorList>
            <person name="Hu J."/>
        </authorList>
    </citation>
    <scope>NUCLEOTIDE SEQUENCE [LARGE SCALE GENOMIC DNA]</scope>
    <source>
        <strain evidence="3">cv. HFTH1</strain>
        <tissue evidence="2">Young leaf</tissue>
    </source>
</reference>
<protein>
    <submittedName>
        <fullName evidence="2">Uncharacterized protein</fullName>
    </submittedName>
</protein>
<keyword evidence="1" id="KW-0812">Transmembrane</keyword>
<gene>
    <name evidence="2" type="ORF">DVH24_035581</name>
</gene>
<feature type="transmembrane region" description="Helical" evidence="1">
    <location>
        <begin position="174"/>
        <end position="199"/>
    </location>
</feature>
<feature type="transmembrane region" description="Helical" evidence="1">
    <location>
        <begin position="7"/>
        <end position="28"/>
    </location>
</feature>
<dbReference type="PANTHER" id="PTHR36708:SF1">
    <property type="entry name" value="SUCCINATE DEHYDROGENASE SUBUNIT 6, MITOCHONDRIAL"/>
    <property type="match status" value="1"/>
</dbReference>
<dbReference type="AlphaFoldDB" id="A0A498JSN4"/>
<accession>A0A498JSN4</accession>
<dbReference type="EMBL" id="RDQH01000332">
    <property type="protein sequence ID" value="RXH96913.1"/>
    <property type="molecule type" value="Genomic_DNA"/>
</dbReference>
<dbReference type="Proteomes" id="UP000290289">
    <property type="component" value="Chromosome 6"/>
</dbReference>
<keyword evidence="1" id="KW-1133">Transmembrane helix</keyword>
<feature type="transmembrane region" description="Helical" evidence="1">
    <location>
        <begin position="103"/>
        <end position="123"/>
    </location>
</feature>
<organism evidence="2 3">
    <name type="scientific">Malus domestica</name>
    <name type="common">Apple</name>
    <name type="synonym">Pyrus malus</name>
    <dbReference type="NCBI Taxonomy" id="3750"/>
    <lineage>
        <taxon>Eukaryota</taxon>
        <taxon>Viridiplantae</taxon>
        <taxon>Streptophyta</taxon>
        <taxon>Embryophyta</taxon>
        <taxon>Tracheophyta</taxon>
        <taxon>Spermatophyta</taxon>
        <taxon>Magnoliopsida</taxon>
        <taxon>eudicotyledons</taxon>
        <taxon>Gunneridae</taxon>
        <taxon>Pentapetalae</taxon>
        <taxon>rosids</taxon>
        <taxon>fabids</taxon>
        <taxon>Rosales</taxon>
        <taxon>Rosaceae</taxon>
        <taxon>Amygdaloideae</taxon>
        <taxon>Maleae</taxon>
        <taxon>Malus</taxon>
    </lineage>
</organism>
<dbReference type="InterPro" id="IPR034574">
    <property type="entry name" value="SDH6"/>
</dbReference>
<dbReference type="PANTHER" id="PTHR36708">
    <property type="entry name" value="SUCCINATE DEHYDROGENASE SUBUNIT 6, MITOCHONDRIAL"/>
    <property type="match status" value="1"/>
</dbReference>
<evidence type="ECO:0000313" key="3">
    <source>
        <dbReference type="Proteomes" id="UP000290289"/>
    </source>
</evidence>
<keyword evidence="1" id="KW-0472">Membrane</keyword>
<feature type="transmembrane region" description="Helical" evidence="1">
    <location>
        <begin position="69"/>
        <end position="91"/>
    </location>
</feature>
<name>A0A498JSN4_MALDO</name>
<keyword evidence="3" id="KW-1185">Reference proteome</keyword>
<comment type="caution">
    <text evidence="2">The sequence shown here is derived from an EMBL/GenBank/DDBJ whole genome shotgun (WGS) entry which is preliminary data.</text>
</comment>
<proteinExistence type="predicted"/>
<dbReference type="GO" id="GO:0045273">
    <property type="term" value="C:respiratory chain complex II (succinate dehydrogenase)"/>
    <property type="evidence" value="ECO:0007669"/>
    <property type="project" value="InterPro"/>
</dbReference>
<sequence length="223" mass="26271">TRTQLRHLSSISALFDLCFALFNLWSFVSERWEGFKDFWCERFSFLTNYSKFVKQDKPLPPWSDSDVEAFIALDPVQGPAVLYFLFILLLYPNEKSEINNPKLTHGSPWLAAFLVSWWFILSIRFNFGEFFVDPFPIWFFWASSDVVLISEFVKEKSFIHKIFTTKEREGSGSSDFLGVTLMNFFLVSIQSLVTIAFYWRERERERDCRLGTHIVVDVIFLFG</sequence>